<reference evidence="2" key="1">
    <citation type="submission" date="2022-03" db="EMBL/GenBank/DDBJ databases">
        <title>Draft genome sequence of Aduncisulcus paluster, a free-living microaerophilic Fornicata.</title>
        <authorList>
            <person name="Yuyama I."/>
            <person name="Kume K."/>
            <person name="Tamura T."/>
            <person name="Inagaki Y."/>
            <person name="Hashimoto T."/>
        </authorList>
    </citation>
    <scope>NUCLEOTIDE SEQUENCE</scope>
    <source>
        <strain evidence="2">NY0171</strain>
    </source>
</reference>
<gene>
    <name evidence="2" type="ORF">ADUPG1_012033</name>
</gene>
<dbReference type="EMBL" id="BQXS01012361">
    <property type="protein sequence ID" value="GKT21999.1"/>
    <property type="molecule type" value="Genomic_DNA"/>
</dbReference>
<accession>A0ABQ5K1U7</accession>
<organism evidence="2 3">
    <name type="scientific">Aduncisulcus paluster</name>
    <dbReference type="NCBI Taxonomy" id="2918883"/>
    <lineage>
        <taxon>Eukaryota</taxon>
        <taxon>Metamonada</taxon>
        <taxon>Carpediemonas-like organisms</taxon>
        <taxon>Aduncisulcus</taxon>
    </lineage>
</organism>
<evidence type="ECO:0000313" key="2">
    <source>
        <dbReference type="EMBL" id="GKT21999.1"/>
    </source>
</evidence>
<name>A0ABQ5K1U7_9EUKA</name>
<protein>
    <submittedName>
        <fullName evidence="2">Uncharacterized protein</fullName>
    </submittedName>
</protein>
<evidence type="ECO:0000256" key="1">
    <source>
        <dbReference type="SAM" id="MobiDB-lite"/>
    </source>
</evidence>
<comment type="caution">
    <text evidence="2">The sequence shown here is derived from an EMBL/GenBank/DDBJ whole genome shotgun (WGS) entry which is preliminary data.</text>
</comment>
<dbReference type="Proteomes" id="UP001057375">
    <property type="component" value="Unassembled WGS sequence"/>
</dbReference>
<evidence type="ECO:0000313" key="3">
    <source>
        <dbReference type="Proteomes" id="UP001057375"/>
    </source>
</evidence>
<keyword evidence="3" id="KW-1185">Reference proteome</keyword>
<sequence length="560" mass="64227">MSIEDILASLHSCDSEDELTALYFNSKKLFASICRENDNPASIQRNRENIMILYECLSLFVHLVNPISRKSSKIFPDIFSLCVPSIIRFQNVLDDPAVNEYFISICVTFARYMKDDKNELFDKISHSLRNILDFILSQETLLPNLNLVPNIFLILFFLCSNGIKETKFAIFSLISPYLRRISTNLDFYSFYQPSSPHCEFKRNFPHLMFDILNNLMWLDETKSINPEICDEMWMIFRPNLSKILASLTNKDEIKSCTEAIRFACLLAKSRSTSEQCLEVYRNVSAYIDSCKSVFTKAPAYSMTVMRLVLYWQDLIIFFSSVPCVRPFISPRYDDTLLFASRNSFSVSKASMSLYIINTLKYLSKHKPLQTYIRYSLLRSVSPIHLIPTLHICTSTLPSLFNDEKPSSATDSGVGSKIKHDDPMTTDSHSSSQSRFNFHFYVHTVTCIEPTVNDLVPHHPIHHVTKRLLINSMSCPSELIFSEVVSQKDIPSPFHSDSGASVDAHSTCIKYSSLFQYTVPRHMLVTIPLGNERVMRQSVYDFIERTGAAVEILFDDNIIII</sequence>
<feature type="region of interest" description="Disordered" evidence="1">
    <location>
        <begin position="406"/>
        <end position="429"/>
    </location>
</feature>
<proteinExistence type="predicted"/>